<reference evidence="9 10" key="1">
    <citation type="journal article" date="2020" name="ISME J.">
        <title>Comparative genomics reveals insights into cyanobacterial evolution and habitat adaptation.</title>
        <authorList>
            <person name="Chen M.Y."/>
            <person name="Teng W.K."/>
            <person name="Zhao L."/>
            <person name="Hu C.X."/>
            <person name="Zhou Y.K."/>
            <person name="Han B.P."/>
            <person name="Song L.R."/>
            <person name="Shu W.S."/>
        </authorList>
    </citation>
    <scope>NUCLEOTIDE SEQUENCE [LARGE SCALE GENOMIC DNA]</scope>
    <source>
        <strain evidence="9 10">FACHB-130</strain>
    </source>
</reference>
<evidence type="ECO:0000313" key="10">
    <source>
        <dbReference type="Proteomes" id="UP000603457"/>
    </source>
</evidence>
<comment type="caution">
    <text evidence="9">The sequence shown here is derived from an EMBL/GenBank/DDBJ whole genome shotgun (WGS) entry which is preliminary data.</text>
</comment>
<feature type="binding site" evidence="7">
    <location>
        <position position="172"/>
    </location>
    <ligand>
        <name>3-phosphoshikimate</name>
        <dbReference type="ChEBI" id="CHEBI:145989"/>
    </ligand>
</feature>
<comment type="caution">
    <text evidence="7">Lacks conserved residue(s) required for the propagation of feature annotation.</text>
</comment>
<evidence type="ECO:0000259" key="8">
    <source>
        <dbReference type="Pfam" id="PF00275"/>
    </source>
</evidence>
<protein>
    <recommendedName>
        <fullName evidence="7">3-phosphoshikimate 1-carboxyvinyltransferase</fullName>
        <ecNumber evidence="7">2.5.1.19</ecNumber>
    </recommendedName>
    <alternativeName>
        <fullName evidence="7">5-enolpyruvylshikimate-3-phosphate synthase</fullName>
        <shortName evidence="7">EPSP synthase</shortName>
        <shortName evidence="7">EPSPS</shortName>
    </alternativeName>
</protein>
<dbReference type="InterPro" id="IPR036968">
    <property type="entry name" value="Enolpyruvate_Tfrase_sf"/>
</dbReference>
<dbReference type="InterPro" id="IPR001986">
    <property type="entry name" value="Enolpyruvate_Tfrase_dom"/>
</dbReference>
<feature type="binding site" evidence="7">
    <location>
        <position position="28"/>
    </location>
    <ligand>
        <name>3-phosphoshikimate</name>
        <dbReference type="ChEBI" id="CHEBI:145989"/>
    </ligand>
</feature>
<proteinExistence type="inferred from homology"/>
<dbReference type="EMBL" id="JACJTB010000001">
    <property type="protein sequence ID" value="MBD2593063.1"/>
    <property type="molecule type" value="Genomic_DNA"/>
</dbReference>
<feature type="binding site" evidence="7">
    <location>
        <position position="23"/>
    </location>
    <ligand>
        <name>3-phosphoshikimate</name>
        <dbReference type="ChEBI" id="CHEBI:145989"/>
    </ligand>
</feature>
<evidence type="ECO:0000256" key="3">
    <source>
        <dbReference type="ARBA" id="ARBA00022605"/>
    </source>
</evidence>
<accession>A0ABR8FNS9</accession>
<dbReference type="Gene3D" id="3.65.10.10">
    <property type="entry name" value="Enolpyruvate transferase domain"/>
    <property type="match status" value="2"/>
</dbReference>
<dbReference type="SUPFAM" id="SSF55205">
    <property type="entry name" value="EPT/RTPC-like"/>
    <property type="match status" value="1"/>
</dbReference>
<dbReference type="PROSITE" id="PS00104">
    <property type="entry name" value="EPSP_SYNTHASE_1"/>
    <property type="match status" value="1"/>
</dbReference>
<gene>
    <name evidence="7 9" type="primary">aroA</name>
    <name evidence="9" type="ORF">H6G74_01800</name>
</gene>
<dbReference type="Proteomes" id="UP000603457">
    <property type="component" value="Unassembled WGS sequence"/>
</dbReference>
<evidence type="ECO:0000256" key="6">
    <source>
        <dbReference type="ARBA" id="ARBA00044633"/>
    </source>
</evidence>
<evidence type="ECO:0000256" key="1">
    <source>
        <dbReference type="ARBA" id="ARBA00004811"/>
    </source>
</evidence>
<evidence type="ECO:0000256" key="7">
    <source>
        <dbReference type="HAMAP-Rule" id="MF_00210"/>
    </source>
</evidence>
<comment type="similarity">
    <text evidence="2 7">Belongs to the EPSP synthase family.</text>
</comment>
<comment type="function">
    <text evidence="7">Catalyzes the transfer of the enolpyruvyl moiety of phosphoenolpyruvate (PEP) to the 5-hydroxyl of shikimate-3-phosphate (S3P) to produce enolpyruvyl shikimate-3-phosphate and inorganic phosphate.</text>
</comment>
<dbReference type="PANTHER" id="PTHR21090">
    <property type="entry name" value="AROM/DEHYDROQUINATE SYNTHASE"/>
    <property type="match status" value="1"/>
</dbReference>
<feature type="binding site" evidence="7">
    <location>
        <position position="171"/>
    </location>
    <ligand>
        <name>3-phosphoshikimate</name>
        <dbReference type="ChEBI" id="CHEBI:145989"/>
    </ligand>
</feature>
<dbReference type="EC" id="2.5.1.19" evidence="7"/>
<feature type="binding site" evidence="7">
    <location>
        <position position="411"/>
    </location>
    <ligand>
        <name>phosphoenolpyruvate</name>
        <dbReference type="ChEBI" id="CHEBI:58702"/>
    </ligand>
</feature>
<comment type="subcellular location">
    <subcellularLocation>
        <location evidence="7">Cytoplasm</location>
    </subcellularLocation>
</comment>
<dbReference type="NCBIfam" id="TIGR01356">
    <property type="entry name" value="aroA"/>
    <property type="match status" value="1"/>
</dbReference>
<feature type="binding site" evidence="7">
    <location>
        <position position="172"/>
    </location>
    <ligand>
        <name>phosphoenolpyruvate</name>
        <dbReference type="ChEBI" id="CHEBI:58702"/>
    </ligand>
</feature>
<feature type="binding site" evidence="7">
    <location>
        <position position="341"/>
    </location>
    <ligand>
        <name>3-phosphoshikimate</name>
        <dbReference type="ChEBI" id="CHEBI:145989"/>
    </ligand>
</feature>
<feature type="active site" description="Proton acceptor" evidence="7">
    <location>
        <position position="314"/>
    </location>
</feature>
<feature type="binding site" evidence="7">
    <location>
        <position position="23"/>
    </location>
    <ligand>
        <name>phosphoenolpyruvate</name>
        <dbReference type="ChEBI" id="CHEBI:58702"/>
    </ligand>
</feature>
<keyword evidence="10" id="KW-1185">Reference proteome</keyword>
<evidence type="ECO:0000256" key="5">
    <source>
        <dbReference type="ARBA" id="ARBA00023141"/>
    </source>
</evidence>
<feature type="binding site" evidence="7">
    <location>
        <position position="96"/>
    </location>
    <ligand>
        <name>phosphoenolpyruvate</name>
        <dbReference type="ChEBI" id="CHEBI:58702"/>
    </ligand>
</feature>
<dbReference type="PROSITE" id="PS00885">
    <property type="entry name" value="EPSP_SYNTHASE_2"/>
    <property type="match status" value="1"/>
</dbReference>
<evidence type="ECO:0000313" key="9">
    <source>
        <dbReference type="EMBL" id="MBD2593063.1"/>
    </source>
</evidence>
<comment type="pathway">
    <text evidence="1 7">Metabolic intermediate biosynthesis; chorismate biosynthesis; chorismate from D-erythrose 4-phosphate and phosphoenolpyruvate: step 6/7.</text>
</comment>
<dbReference type="InterPro" id="IPR013792">
    <property type="entry name" value="RNA3'P_cycl/enolpyr_Trfase_a/b"/>
</dbReference>
<keyword evidence="7" id="KW-0963">Cytoplasm</keyword>
<dbReference type="HAMAP" id="MF_00210">
    <property type="entry name" value="EPSP_synth"/>
    <property type="match status" value="1"/>
</dbReference>
<feature type="binding site" evidence="7">
    <location>
        <position position="170"/>
    </location>
    <ligand>
        <name>3-phosphoshikimate</name>
        <dbReference type="ChEBI" id="CHEBI:145989"/>
    </ligand>
</feature>
<feature type="binding site" evidence="7">
    <location>
        <position position="314"/>
    </location>
    <ligand>
        <name>3-phosphoshikimate</name>
        <dbReference type="ChEBI" id="CHEBI:145989"/>
    </ligand>
</feature>
<keyword evidence="4 7" id="KW-0808">Transferase</keyword>
<keyword evidence="3 7" id="KW-0028">Amino-acid biosynthesis</keyword>
<comment type="subunit">
    <text evidence="7">Monomer.</text>
</comment>
<dbReference type="RefSeq" id="WP_190966012.1">
    <property type="nucleotide sequence ID" value="NZ_JACJTB010000001.1"/>
</dbReference>
<dbReference type="InterPro" id="IPR006264">
    <property type="entry name" value="EPSP_synthase"/>
</dbReference>
<dbReference type="PANTHER" id="PTHR21090:SF5">
    <property type="entry name" value="PENTAFUNCTIONAL AROM POLYPEPTIDE"/>
    <property type="match status" value="1"/>
</dbReference>
<feature type="binding site" evidence="7">
    <location>
        <position position="386"/>
    </location>
    <ligand>
        <name>phosphoenolpyruvate</name>
        <dbReference type="ChEBI" id="CHEBI:58702"/>
    </ligand>
</feature>
<dbReference type="PIRSF" id="PIRSF000505">
    <property type="entry name" value="EPSPS"/>
    <property type="match status" value="1"/>
</dbReference>
<dbReference type="GO" id="GO:0003866">
    <property type="term" value="F:3-phosphoshikimate 1-carboxyvinyltransferase activity"/>
    <property type="evidence" value="ECO:0007669"/>
    <property type="project" value="UniProtKB-EC"/>
</dbReference>
<sequence>MDTIAIPALNCPVDATVEIPGSKSITNRALLVAALAQGDSILENALFSEDSEYFAKCVENLGIPITLNPELARMQVSGKGGEIPATQADLFVGLAGTAARFISALVVLGKGEYRLDGVPRMRERPMGDMLTVFQTGGTTVNFEGNAGYMPYTIYSQQFAGGHIRIKANQTSQQLSALLMIAPYAQQDTIIEVEGTLVSQSYVKMTCRLMADFGVEVNQVGDNQFHIKAGQRYQPRHYTIEPDASNASYFFAAAAVTGGRVRVKYLTKQSYQGDILWLNVLEQMGCQVREADDYIEVTGPEQLQGIDIDMNDISDLVQTLGAIAPFANSPVTIRNVEHIRYKETERIRAVVTELRRLGVKVEEFPDGLKVEPSPITPAAIETYHDHRMAMAFAVTGLKVPGIVIQDPGCTAKTFPDYFTRFFKMIEQIAG</sequence>
<name>A0ABR8FNS9_9NOSO</name>
<organism evidence="9 10">
    <name type="scientific">Nostoc spongiaeforme FACHB-130</name>
    <dbReference type="NCBI Taxonomy" id="1357510"/>
    <lineage>
        <taxon>Bacteria</taxon>
        <taxon>Bacillati</taxon>
        <taxon>Cyanobacteriota</taxon>
        <taxon>Cyanophyceae</taxon>
        <taxon>Nostocales</taxon>
        <taxon>Nostocaceae</taxon>
        <taxon>Nostoc</taxon>
    </lineage>
</organism>
<feature type="binding site" evidence="7">
    <location>
        <position position="24"/>
    </location>
    <ligand>
        <name>3-phosphoshikimate</name>
        <dbReference type="ChEBI" id="CHEBI:145989"/>
    </ligand>
</feature>
<feature type="domain" description="Enolpyruvate transferase" evidence="8">
    <location>
        <begin position="12"/>
        <end position="418"/>
    </location>
</feature>
<comment type="catalytic activity">
    <reaction evidence="6">
        <text>3-phosphoshikimate + phosphoenolpyruvate = 5-O-(1-carboxyvinyl)-3-phosphoshikimate + phosphate</text>
        <dbReference type="Rhea" id="RHEA:21256"/>
        <dbReference type="ChEBI" id="CHEBI:43474"/>
        <dbReference type="ChEBI" id="CHEBI:57701"/>
        <dbReference type="ChEBI" id="CHEBI:58702"/>
        <dbReference type="ChEBI" id="CHEBI:145989"/>
        <dbReference type="EC" id="2.5.1.19"/>
    </reaction>
    <physiologicalReaction direction="left-to-right" evidence="6">
        <dbReference type="Rhea" id="RHEA:21257"/>
    </physiologicalReaction>
</comment>
<evidence type="ECO:0000256" key="4">
    <source>
        <dbReference type="ARBA" id="ARBA00022679"/>
    </source>
</evidence>
<dbReference type="CDD" id="cd01556">
    <property type="entry name" value="EPSP_synthase"/>
    <property type="match status" value="1"/>
</dbReference>
<dbReference type="InterPro" id="IPR023193">
    <property type="entry name" value="EPSP_synthase_CS"/>
</dbReference>
<dbReference type="Pfam" id="PF00275">
    <property type="entry name" value="EPSP_synthase"/>
    <property type="match status" value="1"/>
</dbReference>
<feature type="binding site" evidence="7">
    <location>
        <position position="198"/>
    </location>
    <ligand>
        <name>3-phosphoshikimate</name>
        <dbReference type="ChEBI" id="CHEBI:145989"/>
    </ligand>
</feature>
<feature type="binding site" evidence="7">
    <location>
        <position position="345"/>
    </location>
    <ligand>
        <name>phosphoenolpyruvate</name>
        <dbReference type="ChEBI" id="CHEBI:58702"/>
    </ligand>
</feature>
<evidence type="ECO:0000256" key="2">
    <source>
        <dbReference type="ARBA" id="ARBA00009948"/>
    </source>
</evidence>
<feature type="binding site" evidence="7">
    <location>
        <position position="124"/>
    </location>
    <ligand>
        <name>phosphoenolpyruvate</name>
        <dbReference type="ChEBI" id="CHEBI:58702"/>
    </ligand>
</feature>
<keyword evidence="5 7" id="KW-0057">Aromatic amino acid biosynthesis</keyword>